<dbReference type="OrthoDB" id="5426877at2759"/>
<dbReference type="AlphaFoldDB" id="A0A6V8QU32"/>
<proteinExistence type="predicted"/>
<accession>A0A6V8QU32</accession>
<comment type="caution">
    <text evidence="1">The sequence shown here is derived from an EMBL/GenBank/DDBJ whole genome shotgun (WGS) entry which is preliminary data.</text>
</comment>
<gene>
    <name evidence="1" type="ORF">TASIC1_0005068300</name>
</gene>
<protein>
    <submittedName>
        <fullName evidence="1">Toxin subunit YenC1</fullName>
    </submittedName>
</protein>
<dbReference type="Gene3D" id="2.180.10.10">
    <property type="entry name" value="RHS repeat-associated core"/>
    <property type="match status" value="1"/>
</dbReference>
<organism evidence="1 2">
    <name type="scientific">Trichoderma asperellum</name>
    <name type="common">Filamentous fungus</name>
    <dbReference type="NCBI Taxonomy" id="101201"/>
    <lineage>
        <taxon>Eukaryota</taxon>
        <taxon>Fungi</taxon>
        <taxon>Dikarya</taxon>
        <taxon>Ascomycota</taxon>
        <taxon>Pezizomycotina</taxon>
        <taxon>Sordariomycetes</taxon>
        <taxon>Hypocreomycetidae</taxon>
        <taxon>Hypocreales</taxon>
        <taxon>Hypocreaceae</taxon>
        <taxon>Trichoderma</taxon>
    </lineage>
</organism>
<dbReference type="NCBIfam" id="TIGR03696">
    <property type="entry name" value="Rhs_assc_core"/>
    <property type="match status" value="1"/>
</dbReference>
<evidence type="ECO:0000313" key="1">
    <source>
        <dbReference type="EMBL" id="GFP55825.1"/>
    </source>
</evidence>
<reference evidence="1 2" key="1">
    <citation type="submission" date="2020-07" db="EMBL/GenBank/DDBJ databases">
        <title>Trichoderma asperellum IC-1 whole genome shotgun sequence.</title>
        <authorList>
            <person name="Kanamasa S."/>
            <person name="Takahashi H."/>
        </authorList>
    </citation>
    <scope>NUCLEOTIDE SEQUENCE [LARGE SCALE GENOMIC DNA]</scope>
    <source>
        <strain evidence="1 2">IC-1</strain>
    </source>
</reference>
<dbReference type="EMBL" id="BLZH01000005">
    <property type="protein sequence ID" value="GFP55825.1"/>
    <property type="molecule type" value="Genomic_DNA"/>
</dbReference>
<dbReference type="InterPro" id="IPR022385">
    <property type="entry name" value="Rhs_assc_core"/>
</dbReference>
<dbReference type="Proteomes" id="UP000517252">
    <property type="component" value="Unassembled WGS sequence"/>
</dbReference>
<name>A0A6V8QU32_TRIAP</name>
<sequence length="1095" mass="123443">MEDAFKNVSSIALDTYWLMAESSTDAMGNIMHFKNDYRVLQPIKITDANQVSRQLVYDELSNSITTALNGPRGNELDCDSLDGFVTSVSDSEIAAVLSDPSGDATRRLLGNSSSRTLVCLDQFSKSQLQKINDSDQETKITPSFSISISRDLSYRRSSSPKLMVVVSHLDGGGNVVQTATLAHPNDPKKKWLISGISVHDSSGNVIRALESIFSTSPAYSSVATPNSSTLAPVNTNFFDACGRSVGTLFAEHTWTKTVIGPWTSLEYSTNDTLLCQVPQEDPNLGVYFLRLSSTSYLPIWADLQQRSVLRGSSSSALAIKKSLAYTKVSAPSITHYGACGLPVRHVQVAGDKTYTRSYVYDYSGNRIRDFDSSNRLVEKRVHDFMNRPLQSSVREPKWVPYLKESSFRADGLPERNRYGNNVEVMYKYDAMSKHLISKKTTRPTASGSIETFQDFSYTYDCRSRQVHVKDSSQQAKFFYNCRVDPEWEYTYDTVGQLIEATGRGQLTTEPGQAVQLQPYSANTGNKPLSKITNGDRLYKYLETYKYDLDGNMRSMTHSAPEATKVTGWTRKFLYNEKSLLSPSDQNVANNQLSRTFIGEKPDSGERYAYDQTGCMTHLPQYSHLRWDMNDMLAASSTQKVDDTKGIPEITYYVYDSFGNRVRKVTESGASIGSTPRKTKETFYLSGVELQRKFNKIKKTRYICKVSSGSDTLALVETTSDNGGRGGTQGENSPLIRFQISTGSELDDKGQLITYEEYTPFGSPIYTAVYRDVKAPRTYRFARYEHDRRWTSPDPMGDVDGPNLYQYVLNDPVNGTDPTGTSTRTPKQFIIKSKSHLNDKHLGQWDPVVANLLNEARLARGSTEPRHQNWEQIVTQDVGNRGHEMINMEKFQNGRAMIRQLQTQTRDDFKHLCSNKTLDNLQKAQKVNQKAIDARDSLESNVHGPLLQFGVEIMNTLKQVKLNRDEKQVNRARGSLNKLYLANQEAKSDFDRSEYRKDFIERAQRYIIDLEKGTEERTRSDLNNMADAKHMLEIFKKQSESADNEASKVQRIEALAIETTTLFNANVNYKNELIAGSRTGAPPKRQEVYLHKTYGS</sequence>
<evidence type="ECO:0000313" key="2">
    <source>
        <dbReference type="Proteomes" id="UP000517252"/>
    </source>
</evidence>